<comment type="caution">
    <text evidence="2">The sequence shown here is derived from an EMBL/GenBank/DDBJ whole genome shotgun (WGS) entry which is preliminary data.</text>
</comment>
<keyword evidence="1" id="KW-0472">Membrane</keyword>
<feature type="transmembrane region" description="Helical" evidence="1">
    <location>
        <begin position="158"/>
        <end position="182"/>
    </location>
</feature>
<name>A0A9D9GXJ8_9BACL</name>
<reference evidence="2" key="1">
    <citation type="submission" date="2020-10" db="EMBL/GenBank/DDBJ databases">
        <authorList>
            <person name="Gilroy R."/>
        </authorList>
    </citation>
    <scope>NUCLEOTIDE SEQUENCE</scope>
    <source>
        <strain evidence="2">11159</strain>
    </source>
</reference>
<organism evidence="2 3">
    <name type="scientific">Candidatus Onthovivens merdipullorum</name>
    <dbReference type="NCBI Taxonomy" id="2840889"/>
    <lineage>
        <taxon>Bacteria</taxon>
        <taxon>Bacillati</taxon>
        <taxon>Bacillota</taxon>
        <taxon>Bacilli</taxon>
        <taxon>Bacillales</taxon>
        <taxon>Candidatus Onthovivens</taxon>
    </lineage>
</organism>
<feature type="transmembrane region" description="Helical" evidence="1">
    <location>
        <begin position="118"/>
        <end position="137"/>
    </location>
</feature>
<keyword evidence="1" id="KW-1133">Transmembrane helix</keyword>
<dbReference type="AlphaFoldDB" id="A0A9D9GXJ8"/>
<evidence type="ECO:0000313" key="3">
    <source>
        <dbReference type="Proteomes" id="UP000823613"/>
    </source>
</evidence>
<reference evidence="2" key="2">
    <citation type="journal article" date="2021" name="PeerJ">
        <title>Extensive microbial diversity within the chicken gut microbiome revealed by metagenomics and culture.</title>
        <authorList>
            <person name="Gilroy R."/>
            <person name="Ravi A."/>
            <person name="Getino M."/>
            <person name="Pursley I."/>
            <person name="Horton D.L."/>
            <person name="Alikhan N.F."/>
            <person name="Baker D."/>
            <person name="Gharbi K."/>
            <person name="Hall N."/>
            <person name="Watson M."/>
            <person name="Adriaenssens E.M."/>
            <person name="Foster-Nyarko E."/>
            <person name="Jarju S."/>
            <person name="Secka A."/>
            <person name="Antonio M."/>
            <person name="Oren A."/>
            <person name="Chaudhuri R.R."/>
            <person name="La Ragione R."/>
            <person name="Hildebrand F."/>
            <person name="Pallen M.J."/>
        </authorList>
    </citation>
    <scope>NUCLEOTIDE SEQUENCE</scope>
    <source>
        <strain evidence="2">11159</strain>
    </source>
</reference>
<proteinExistence type="predicted"/>
<protein>
    <submittedName>
        <fullName evidence="2">Uncharacterized protein</fullName>
    </submittedName>
</protein>
<feature type="transmembrane region" description="Helical" evidence="1">
    <location>
        <begin position="84"/>
        <end position="112"/>
    </location>
</feature>
<dbReference type="EMBL" id="JADIMY010000077">
    <property type="protein sequence ID" value="MBO8427613.1"/>
    <property type="molecule type" value="Genomic_DNA"/>
</dbReference>
<gene>
    <name evidence="2" type="ORF">IAC58_03575</name>
</gene>
<evidence type="ECO:0000313" key="2">
    <source>
        <dbReference type="EMBL" id="MBO8427613.1"/>
    </source>
</evidence>
<dbReference type="Proteomes" id="UP000823613">
    <property type="component" value="Unassembled WGS sequence"/>
</dbReference>
<feature type="non-terminal residue" evidence="2">
    <location>
        <position position="1"/>
    </location>
</feature>
<sequence length="226" mass="25226">TYIALLITSPYLIYLIIYAINDLFNNGNMALIASVIPGIIPIFDILIVILFSSVINSSASTLISNEKYMIRICKIIPVSYYKQVIAKLLVPFILGTLSLLITVITLVSTSLISFTNGLISFTLALFLVLSNLIFGVYKDLKKPNFIDNSNSNNLASGVLYCLIVPLIILLIDLIIILIFYGFKIDATNLFTICIVIDVVIVFILFISSLINIKRKVDRYFNLIEVN</sequence>
<keyword evidence="1" id="KW-0812">Transmembrane</keyword>
<feature type="transmembrane region" description="Helical" evidence="1">
    <location>
        <begin position="188"/>
        <end position="210"/>
    </location>
</feature>
<evidence type="ECO:0000256" key="1">
    <source>
        <dbReference type="SAM" id="Phobius"/>
    </source>
</evidence>
<accession>A0A9D9GXJ8</accession>